<dbReference type="EMBL" id="KL660113">
    <property type="protein sequence ID" value="KFA67643.1"/>
    <property type="molecule type" value="Genomic_DNA"/>
</dbReference>
<evidence type="ECO:0000313" key="2">
    <source>
        <dbReference type="EMBL" id="KFA67643.1"/>
    </source>
</evidence>
<evidence type="ECO:0000313" key="3">
    <source>
        <dbReference type="Proteomes" id="UP000028524"/>
    </source>
</evidence>
<evidence type="ECO:0000256" key="1">
    <source>
        <dbReference type="SAM" id="MobiDB-lite"/>
    </source>
</evidence>
<dbReference type="HOGENOM" id="CLU_010194_9_1_1"/>
<feature type="compositionally biased region" description="Pro residues" evidence="1">
    <location>
        <begin position="18"/>
        <end position="27"/>
    </location>
</feature>
<accession>A0A084QUK8</accession>
<dbReference type="InterPro" id="IPR052184">
    <property type="entry name" value="SDR_enzymes"/>
</dbReference>
<name>A0A084QUK8_STAC4</name>
<dbReference type="Gene3D" id="3.40.50.720">
    <property type="entry name" value="NAD(P)-binding Rossmann-like Domain"/>
    <property type="match status" value="1"/>
</dbReference>
<dbReference type="PANTHER" id="PTHR45458">
    <property type="entry name" value="SHORT-CHAIN DEHYDROGENASE/REDUCTASE SDR"/>
    <property type="match status" value="1"/>
</dbReference>
<dbReference type="FunCoup" id="A0A084QUK8">
    <property type="interactions" value="77"/>
</dbReference>
<dbReference type="InterPro" id="IPR036291">
    <property type="entry name" value="NAD(P)-bd_dom_sf"/>
</dbReference>
<gene>
    <name evidence="2" type="ORF">S40285_04961</name>
</gene>
<dbReference type="InParanoid" id="A0A084QUK8"/>
<sequence length="348" mass="37166">MDSSTPLRTEDVGSPLMSSPPPHPTPAMAPIRIATLVEPDGMPQDTVYLVTGANRGNSAFLFFYLLFSVAAETHSRPCGVVMIRTQPCWPSAARQIEKAAFHVLGLNETHAKSTCLGIGLALVAALLTRPSTTVVATVRDPASQAAALAALPSARGSRLLVIALSFPHVPENLEPILSPHGITHIDVVISNAAVQSSFEPILSADPKDLLLDYEINAVGQLRLFQAAWPLLSKFTRKKFVLLTSSVGSITVLDYEVFPGISYGPSKAGANWIAKRIAVEFKSQGLLVGILHPGWIKTDMSAALAQAAGFPESTVMPEECAAKLLQRIDELTPETSGRFLSADGKDVPW</sequence>
<proteinExistence type="predicted"/>
<dbReference type="PANTHER" id="PTHR45458:SF1">
    <property type="entry name" value="SHORT CHAIN DEHYDROGENASE"/>
    <property type="match status" value="1"/>
</dbReference>
<protein>
    <recommendedName>
        <fullName evidence="4">Ketoreductase (KR) domain-containing protein</fullName>
    </recommendedName>
</protein>
<keyword evidence="3" id="KW-1185">Reference proteome</keyword>
<dbReference type="InterPro" id="IPR002347">
    <property type="entry name" value="SDR_fam"/>
</dbReference>
<dbReference type="Proteomes" id="UP000028524">
    <property type="component" value="Unassembled WGS sequence"/>
</dbReference>
<feature type="region of interest" description="Disordered" evidence="1">
    <location>
        <begin position="1"/>
        <end position="28"/>
    </location>
</feature>
<dbReference type="OMA" id="GILHPGW"/>
<dbReference type="OrthoDB" id="7289984at2759"/>
<reference evidence="2 3" key="1">
    <citation type="journal article" date="2014" name="BMC Genomics">
        <title>Comparative genome sequencing reveals chemotype-specific gene clusters in the toxigenic black mold Stachybotrys.</title>
        <authorList>
            <person name="Semeiks J."/>
            <person name="Borek D."/>
            <person name="Otwinowski Z."/>
            <person name="Grishin N.V."/>
        </authorList>
    </citation>
    <scope>NUCLEOTIDE SEQUENCE [LARGE SCALE GENOMIC DNA]</scope>
    <source>
        <strain evidence="2 3">IBT 40285</strain>
    </source>
</reference>
<organism evidence="2 3">
    <name type="scientific">Stachybotrys chlorohalonatus (strain IBT 40285)</name>
    <dbReference type="NCBI Taxonomy" id="1283841"/>
    <lineage>
        <taxon>Eukaryota</taxon>
        <taxon>Fungi</taxon>
        <taxon>Dikarya</taxon>
        <taxon>Ascomycota</taxon>
        <taxon>Pezizomycotina</taxon>
        <taxon>Sordariomycetes</taxon>
        <taxon>Hypocreomycetidae</taxon>
        <taxon>Hypocreales</taxon>
        <taxon>Stachybotryaceae</taxon>
        <taxon>Stachybotrys</taxon>
    </lineage>
</organism>
<dbReference type="Pfam" id="PF13561">
    <property type="entry name" value="adh_short_C2"/>
    <property type="match status" value="1"/>
</dbReference>
<dbReference type="AlphaFoldDB" id="A0A084QUK8"/>
<dbReference type="SUPFAM" id="SSF51735">
    <property type="entry name" value="NAD(P)-binding Rossmann-fold domains"/>
    <property type="match status" value="1"/>
</dbReference>
<evidence type="ECO:0008006" key="4">
    <source>
        <dbReference type="Google" id="ProtNLM"/>
    </source>
</evidence>
<dbReference type="PRINTS" id="PR00081">
    <property type="entry name" value="GDHRDH"/>
</dbReference>
<dbReference type="CDD" id="cd05325">
    <property type="entry name" value="carb_red_sniffer_like_SDR_c"/>
    <property type="match status" value="1"/>
</dbReference>
<dbReference type="GO" id="GO:0016616">
    <property type="term" value="F:oxidoreductase activity, acting on the CH-OH group of donors, NAD or NADP as acceptor"/>
    <property type="evidence" value="ECO:0007669"/>
    <property type="project" value="TreeGrafter"/>
</dbReference>